<dbReference type="PANTHER" id="PTHR46268">
    <property type="entry name" value="STRESS RESPONSE PROTEIN NHAX"/>
    <property type="match status" value="1"/>
</dbReference>
<comment type="similarity">
    <text evidence="1">Belongs to the universal stress protein A family.</text>
</comment>
<sequence>MFDKVLLPVDLNHPASWEKALPAARRCVSDAGEIHLLGIVHDLGSAMIASFLPEGFEKKAMETLKQGLLDLAAKEEGAHGKLEVHVAHGHIPETILRVADQISADLVVMASHPPHELQTMLVGSSADKVVRHATIPVLVVR</sequence>
<dbReference type="OrthoDB" id="9792500at2"/>
<dbReference type="PRINTS" id="PR01438">
    <property type="entry name" value="UNVRSLSTRESS"/>
</dbReference>
<name>A0A1N7P237_9RHOB</name>
<dbReference type="Proteomes" id="UP000186684">
    <property type="component" value="Unassembled WGS sequence"/>
</dbReference>
<evidence type="ECO:0000256" key="1">
    <source>
        <dbReference type="ARBA" id="ARBA00008791"/>
    </source>
</evidence>
<dbReference type="AlphaFoldDB" id="A0A1N7P237"/>
<keyword evidence="4" id="KW-1185">Reference proteome</keyword>
<reference evidence="4" key="1">
    <citation type="submission" date="2017-01" db="EMBL/GenBank/DDBJ databases">
        <authorList>
            <person name="Varghese N."/>
            <person name="Submissions S."/>
        </authorList>
    </citation>
    <scope>NUCLEOTIDE SEQUENCE [LARGE SCALE GENOMIC DNA]</scope>
    <source>
        <strain evidence="4">DSM 29430</strain>
    </source>
</reference>
<evidence type="ECO:0000259" key="2">
    <source>
        <dbReference type="Pfam" id="PF00582"/>
    </source>
</evidence>
<dbReference type="EMBL" id="FTOQ01000012">
    <property type="protein sequence ID" value="SIT04606.1"/>
    <property type="molecule type" value="Genomic_DNA"/>
</dbReference>
<evidence type="ECO:0000313" key="4">
    <source>
        <dbReference type="Proteomes" id="UP000186684"/>
    </source>
</evidence>
<feature type="domain" description="UspA" evidence="2">
    <location>
        <begin position="1"/>
        <end position="141"/>
    </location>
</feature>
<dbReference type="InterPro" id="IPR006015">
    <property type="entry name" value="Universal_stress_UspA"/>
</dbReference>
<dbReference type="CDD" id="cd00293">
    <property type="entry name" value="USP-like"/>
    <property type="match status" value="1"/>
</dbReference>
<dbReference type="InterPro" id="IPR006016">
    <property type="entry name" value="UspA"/>
</dbReference>
<proteinExistence type="inferred from homology"/>
<dbReference type="Gene3D" id="3.40.50.620">
    <property type="entry name" value="HUPs"/>
    <property type="match status" value="1"/>
</dbReference>
<organism evidence="3 4">
    <name type="scientific">Roseivivax lentus</name>
    <dbReference type="NCBI Taxonomy" id="633194"/>
    <lineage>
        <taxon>Bacteria</taxon>
        <taxon>Pseudomonadati</taxon>
        <taxon>Pseudomonadota</taxon>
        <taxon>Alphaproteobacteria</taxon>
        <taxon>Rhodobacterales</taxon>
        <taxon>Roseobacteraceae</taxon>
        <taxon>Roseivivax</taxon>
    </lineage>
</organism>
<dbReference type="SUPFAM" id="SSF52402">
    <property type="entry name" value="Adenine nucleotide alpha hydrolases-like"/>
    <property type="match status" value="1"/>
</dbReference>
<dbReference type="Pfam" id="PF00582">
    <property type="entry name" value="Usp"/>
    <property type="match status" value="1"/>
</dbReference>
<gene>
    <name evidence="3" type="ORF">SAMN05421759_11214</name>
</gene>
<evidence type="ECO:0000313" key="3">
    <source>
        <dbReference type="EMBL" id="SIT04606.1"/>
    </source>
</evidence>
<dbReference type="InterPro" id="IPR014729">
    <property type="entry name" value="Rossmann-like_a/b/a_fold"/>
</dbReference>
<dbReference type="STRING" id="633194.SAMN05421759_11214"/>
<protein>
    <submittedName>
        <fullName evidence="3">Universal stress protein G/universal stress protein F</fullName>
    </submittedName>
</protein>
<dbReference type="PANTHER" id="PTHR46268:SF6">
    <property type="entry name" value="UNIVERSAL STRESS PROTEIN UP12"/>
    <property type="match status" value="1"/>
</dbReference>
<dbReference type="RefSeq" id="WP_076449496.1">
    <property type="nucleotide sequence ID" value="NZ_FTOQ01000012.1"/>
</dbReference>
<accession>A0A1N7P237</accession>